<comment type="caution">
    <text evidence="1">The sequence shown here is derived from an EMBL/GenBank/DDBJ whole genome shotgun (WGS) entry which is preliminary data.</text>
</comment>
<dbReference type="AlphaFoldDB" id="A0A6M7TAQ2"/>
<reference evidence="1 2" key="1">
    <citation type="submission" date="2018-09" db="EMBL/GenBank/DDBJ databases">
        <title>Mesorhizobium carmichaelinearum sp. nov. isolated from Carmichaelinea spp. root nodules in New Zealand.</title>
        <authorList>
            <person name="De Meyer S.E."/>
        </authorList>
    </citation>
    <scope>NUCLEOTIDE SEQUENCE [LARGE SCALE GENOMIC DNA]</scope>
    <source>
        <strain evidence="1 2">LMG 28313</strain>
    </source>
</reference>
<gene>
    <name evidence="1" type="ORF">D3242_20745</name>
</gene>
<dbReference type="Proteomes" id="UP000275530">
    <property type="component" value="Unassembled WGS sequence"/>
</dbReference>
<protein>
    <submittedName>
        <fullName evidence="1">Lipopolysaccharide biosynthesis protein</fullName>
    </submittedName>
</protein>
<evidence type="ECO:0000313" key="1">
    <source>
        <dbReference type="EMBL" id="RJT31578.1"/>
    </source>
</evidence>
<organism evidence="1 2">
    <name type="scientific">Mesorhizobium jarvisii</name>
    <dbReference type="NCBI Taxonomy" id="1777867"/>
    <lineage>
        <taxon>Bacteria</taxon>
        <taxon>Pseudomonadati</taxon>
        <taxon>Pseudomonadota</taxon>
        <taxon>Alphaproteobacteria</taxon>
        <taxon>Hyphomicrobiales</taxon>
        <taxon>Phyllobacteriaceae</taxon>
        <taxon>Mesorhizobium</taxon>
    </lineage>
</organism>
<accession>A0A6M7TAQ2</accession>
<name>A0A6M7TAQ2_9HYPH</name>
<evidence type="ECO:0000313" key="2">
    <source>
        <dbReference type="Proteomes" id="UP000275530"/>
    </source>
</evidence>
<keyword evidence="2" id="KW-1185">Reference proteome</keyword>
<dbReference type="Pfam" id="PF05045">
    <property type="entry name" value="RgpF"/>
    <property type="match status" value="1"/>
</dbReference>
<dbReference type="EMBL" id="QZXA01000008">
    <property type="protein sequence ID" value="RJT31578.1"/>
    <property type="molecule type" value="Genomic_DNA"/>
</dbReference>
<dbReference type="InterPro" id="IPR007739">
    <property type="entry name" value="RgpF"/>
</dbReference>
<sequence>MLSVGAGGRAAMKKIGQIANWAAAGAYVLAAKIIQFPGILAEREPRFVSDETVTPAIGNCYAIVVKYHLIGITSDFLDLLATLRRQHVNAIVVCNGDLRPDELVTLRAFAHRILVRNNIGRDFGAYRAATLHLASEELRPERMIYLNDSVIYIAGPGLDSMIKALLQSDYDAVGTYENHEFAHHMGSYAFSVAGKVFADAQIRRFWREYRPYDIRPHAIRKGELGFSQCLERCGYRVDVIYSADKLALRLDKMSISELVATLRYVPYGALRGYDLGPLLKGAQRTGQMLAGNPKSKRRGEKRGKDSAILEQESRTPTISEFGRFSAETKARLAEAEKNASVAIQIKQETLVNHMIGTIINGSQIHFGFGLFHRVMDSPLVKRDLLIRGILLEHDCARILEHLTPPRREPIMRELLNRGRAVNVRGMRRFKLRNGLI</sequence>
<proteinExistence type="predicted"/>